<dbReference type="STRING" id="1569628.A0A316UZD3"/>
<dbReference type="InterPro" id="IPR029058">
    <property type="entry name" value="AB_hydrolase_fold"/>
</dbReference>
<feature type="region of interest" description="Disordered" evidence="1">
    <location>
        <begin position="445"/>
        <end position="464"/>
    </location>
</feature>
<dbReference type="Proteomes" id="UP000245884">
    <property type="component" value="Unassembled WGS sequence"/>
</dbReference>
<proteinExistence type="predicted"/>
<reference evidence="2 3" key="1">
    <citation type="journal article" date="2018" name="Mol. Biol. Evol.">
        <title>Broad Genomic Sampling Reveals a Smut Pathogenic Ancestry of the Fungal Clade Ustilaginomycotina.</title>
        <authorList>
            <person name="Kijpornyongpan T."/>
            <person name="Mondo S.J."/>
            <person name="Barry K."/>
            <person name="Sandor L."/>
            <person name="Lee J."/>
            <person name="Lipzen A."/>
            <person name="Pangilinan J."/>
            <person name="LaButti K."/>
            <person name="Hainaut M."/>
            <person name="Henrissat B."/>
            <person name="Grigoriev I.V."/>
            <person name="Spatafora J.W."/>
            <person name="Aime M.C."/>
        </authorList>
    </citation>
    <scope>NUCLEOTIDE SEQUENCE [LARGE SCALE GENOMIC DNA]</scope>
    <source>
        <strain evidence="2 3">MCA 5214</strain>
    </source>
</reference>
<dbReference type="GeneID" id="37025614"/>
<protein>
    <recommendedName>
        <fullName evidence="4">Alpha/beta-hydrolase</fullName>
    </recommendedName>
</protein>
<gene>
    <name evidence="2" type="ORF">BDZ90DRAFT_18266</name>
</gene>
<evidence type="ECO:0008006" key="4">
    <source>
        <dbReference type="Google" id="ProtNLM"/>
    </source>
</evidence>
<evidence type="ECO:0000313" key="3">
    <source>
        <dbReference type="Proteomes" id="UP000245884"/>
    </source>
</evidence>
<evidence type="ECO:0000256" key="1">
    <source>
        <dbReference type="SAM" id="MobiDB-lite"/>
    </source>
</evidence>
<dbReference type="RefSeq" id="XP_025365194.1">
    <property type="nucleotide sequence ID" value="XM_025503791.1"/>
</dbReference>
<feature type="region of interest" description="Disordered" evidence="1">
    <location>
        <begin position="258"/>
        <end position="277"/>
    </location>
</feature>
<evidence type="ECO:0000313" key="2">
    <source>
        <dbReference type="EMBL" id="PWN30582.1"/>
    </source>
</evidence>
<dbReference type="EMBL" id="KZ819662">
    <property type="protein sequence ID" value="PWN30582.1"/>
    <property type="molecule type" value="Genomic_DNA"/>
</dbReference>
<feature type="compositionally biased region" description="Basic and acidic residues" evidence="1">
    <location>
        <begin position="264"/>
        <end position="277"/>
    </location>
</feature>
<keyword evidence="3" id="KW-1185">Reference proteome</keyword>
<dbReference type="OrthoDB" id="19653at2759"/>
<dbReference type="Gene3D" id="3.40.50.1820">
    <property type="entry name" value="alpha/beta hydrolase"/>
    <property type="match status" value="1"/>
</dbReference>
<dbReference type="SUPFAM" id="SSF53474">
    <property type="entry name" value="alpha/beta-Hydrolases"/>
    <property type="match status" value="1"/>
</dbReference>
<dbReference type="AlphaFoldDB" id="A0A316UZD3"/>
<accession>A0A316UZD3</accession>
<organism evidence="2 3">
    <name type="scientific">Jaminaea rosea</name>
    <dbReference type="NCBI Taxonomy" id="1569628"/>
    <lineage>
        <taxon>Eukaryota</taxon>
        <taxon>Fungi</taxon>
        <taxon>Dikarya</taxon>
        <taxon>Basidiomycota</taxon>
        <taxon>Ustilaginomycotina</taxon>
        <taxon>Exobasidiomycetes</taxon>
        <taxon>Microstromatales</taxon>
        <taxon>Microstromatales incertae sedis</taxon>
        <taxon>Jaminaea</taxon>
    </lineage>
</organism>
<sequence length="464" mass="49714">MGERLTLTYCTRGDVPLRVDIYPFTPATSTTSKSSSFPPPSPFILYLHSSPRNPFFAGSRRLVPPWLLAVCKQKGWPLLSADYRLAPEATLADSWEDVRSLWSFIADQGAMNWCITSAGGGSEADSGAVSLADGFQALQQRGGVDATKGCVVAAGGAAYLGALGGALLRPAPVSLVLTHPILDPASTWYTTPSPPLPATPGSKRRTKRLEAVLARAGQADKAIVAASDLETYEDQQDSSKSSSSNSNTIFGWDPSRWRSRMTSRSKERPGQIHGKERSSLYAAVRRSGQLPQILQPPYRLADVVAGKCGVASNIPYPPLLLLSAGDDEYIDPLGAAQFLNSLRAADPAAAVLDRLLERSLAHTQRGGSPRDTVPIATANANSTAKHGGELFDPTRRFLQRVVLDRRARHGFDMLVGRDDERFAGEFDAIEGFLANWIHMASLDAKGRGSGEGSTSKGAGRVAKL</sequence>
<name>A0A316UZD3_9BASI</name>